<dbReference type="EMBL" id="JAEPRB010000015">
    <property type="protein sequence ID" value="KAG2226605.1"/>
    <property type="molecule type" value="Genomic_DNA"/>
</dbReference>
<dbReference type="InterPro" id="IPR007829">
    <property type="entry name" value="TM2"/>
</dbReference>
<evidence type="ECO:0000256" key="1">
    <source>
        <dbReference type="ARBA" id="ARBA00004141"/>
    </source>
</evidence>
<evidence type="ECO:0000313" key="10">
    <source>
        <dbReference type="Proteomes" id="UP000646827"/>
    </source>
</evidence>
<evidence type="ECO:0000256" key="4">
    <source>
        <dbReference type="ARBA" id="ARBA00022989"/>
    </source>
</evidence>
<feature type="domain" description="TM2" evidence="8">
    <location>
        <begin position="92"/>
        <end position="140"/>
    </location>
</feature>
<evidence type="ECO:0000313" key="9">
    <source>
        <dbReference type="EMBL" id="KAG2226605.1"/>
    </source>
</evidence>
<reference evidence="9 10" key="1">
    <citation type="submission" date="2020-12" db="EMBL/GenBank/DDBJ databases">
        <title>Metabolic potential, ecology and presence of endohyphal bacteria is reflected in genomic diversity of Mucoromycotina.</title>
        <authorList>
            <person name="Muszewska A."/>
            <person name="Okrasinska A."/>
            <person name="Steczkiewicz K."/>
            <person name="Drgas O."/>
            <person name="Orlowska M."/>
            <person name="Perlinska-Lenart U."/>
            <person name="Aleksandrzak-Piekarczyk T."/>
            <person name="Szatraj K."/>
            <person name="Zielenkiewicz U."/>
            <person name="Pilsyk S."/>
            <person name="Malc E."/>
            <person name="Mieczkowski P."/>
            <person name="Kruszewska J.S."/>
            <person name="Biernat P."/>
            <person name="Pawlowska J."/>
        </authorList>
    </citation>
    <scope>NUCLEOTIDE SEQUENCE [LARGE SCALE GENOMIC DNA]</scope>
    <source>
        <strain evidence="9 10">CBS 142.35</strain>
    </source>
</reference>
<evidence type="ECO:0000256" key="3">
    <source>
        <dbReference type="ARBA" id="ARBA00022692"/>
    </source>
</evidence>
<keyword evidence="10" id="KW-1185">Reference proteome</keyword>
<dbReference type="PANTHER" id="PTHR21016:SF25">
    <property type="entry name" value="TM2 DOMAIN-CONTAINING PROTEIN DDB_G0277895-RELATED"/>
    <property type="match status" value="1"/>
</dbReference>
<dbReference type="InterPro" id="IPR050932">
    <property type="entry name" value="TM2D1-3-like"/>
</dbReference>
<feature type="transmembrane region" description="Helical" evidence="7">
    <location>
        <begin position="48"/>
        <end position="70"/>
    </location>
</feature>
<dbReference type="GO" id="GO:0016020">
    <property type="term" value="C:membrane"/>
    <property type="evidence" value="ECO:0007669"/>
    <property type="project" value="UniProtKB-SubCell"/>
</dbReference>
<proteinExistence type="inferred from homology"/>
<feature type="transmembrane region" description="Helical" evidence="7">
    <location>
        <begin position="117"/>
        <end position="137"/>
    </location>
</feature>
<protein>
    <recommendedName>
        <fullName evidence="8">TM2 domain-containing protein</fullName>
    </recommendedName>
</protein>
<dbReference type="PANTHER" id="PTHR21016">
    <property type="entry name" value="BETA-AMYLOID BINDING PROTEIN-RELATED"/>
    <property type="match status" value="1"/>
</dbReference>
<evidence type="ECO:0000256" key="2">
    <source>
        <dbReference type="ARBA" id="ARBA00008284"/>
    </source>
</evidence>
<evidence type="ECO:0000256" key="5">
    <source>
        <dbReference type="ARBA" id="ARBA00023136"/>
    </source>
</evidence>
<name>A0A8H7SDH4_9FUNG</name>
<evidence type="ECO:0000256" key="6">
    <source>
        <dbReference type="SAM" id="MobiDB-lite"/>
    </source>
</evidence>
<dbReference type="AlphaFoldDB" id="A0A8H7SDH4"/>
<feature type="compositionally biased region" description="Polar residues" evidence="6">
    <location>
        <begin position="1"/>
        <end position="13"/>
    </location>
</feature>
<keyword evidence="5 7" id="KW-0472">Membrane</keyword>
<accession>A0A8H7SDH4</accession>
<evidence type="ECO:0000259" key="8">
    <source>
        <dbReference type="Pfam" id="PF05154"/>
    </source>
</evidence>
<dbReference type="Proteomes" id="UP000646827">
    <property type="component" value="Unassembled WGS sequence"/>
</dbReference>
<feature type="region of interest" description="Disordered" evidence="6">
    <location>
        <begin position="1"/>
        <end position="21"/>
    </location>
</feature>
<comment type="caution">
    <text evidence="9">The sequence shown here is derived from an EMBL/GenBank/DDBJ whole genome shotgun (WGS) entry which is preliminary data.</text>
</comment>
<dbReference type="OrthoDB" id="408511at2759"/>
<comment type="subcellular location">
    <subcellularLocation>
        <location evidence="1">Membrane</location>
        <topology evidence="1">Multi-pass membrane protein</topology>
    </subcellularLocation>
</comment>
<keyword evidence="4 7" id="KW-1133">Transmembrane helix</keyword>
<sequence>MSSTEYGSVNTQEQQHRQGDEEAIATTQVEQTRWQKCRSTLGTHGHRIFIAWFIVIAITAVLTISLHFSLLPSHQPVDDDIDGLLDEQCVSDRSWFLALLLSIFFGPFGVDRFYLGYIFLGVLKLVTAGLGGIWWVVDVILIALNVLNDHPNGCHLR</sequence>
<organism evidence="9 10">
    <name type="scientific">Circinella minor</name>
    <dbReference type="NCBI Taxonomy" id="1195481"/>
    <lineage>
        <taxon>Eukaryota</taxon>
        <taxon>Fungi</taxon>
        <taxon>Fungi incertae sedis</taxon>
        <taxon>Mucoromycota</taxon>
        <taxon>Mucoromycotina</taxon>
        <taxon>Mucoromycetes</taxon>
        <taxon>Mucorales</taxon>
        <taxon>Lichtheimiaceae</taxon>
        <taxon>Circinella</taxon>
    </lineage>
</organism>
<dbReference type="Pfam" id="PF05154">
    <property type="entry name" value="TM2"/>
    <property type="match status" value="1"/>
</dbReference>
<feature type="transmembrane region" description="Helical" evidence="7">
    <location>
        <begin position="94"/>
        <end position="110"/>
    </location>
</feature>
<comment type="similarity">
    <text evidence="2">Belongs to the TM2 family.</text>
</comment>
<gene>
    <name evidence="9" type="ORF">INT45_005091</name>
</gene>
<keyword evidence="3 7" id="KW-0812">Transmembrane</keyword>
<evidence type="ECO:0000256" key="7">
    <source>
        <dbReference type="SAM" id="Phobius"/>
    </source>
</evidence>